<comment type="caution">
    <text evidence="1">The sequence shown here is derived from an EMBL/GenBank/DDBJ whole genome shotgun (WGS) entry which is preliminary data.</text>
</comment>
<name>A0A165MHB0_PELLU</name>
<dbReference type="EMBL" id="LVWG01000004">
    <property type="protein sequence ID" value="KZK75246.1"/>
    <property type="molecule type" value="Genomic_DNA"/>
</dbReference>
<sequence>MALGRKLVEELGIEPSVDTLDRWMAHYIADLIVKAENATDEEKSLAEQNCFEAIMVLWKHRAELPNGKRPFENLEPVIRAIESLDPENETPRYFRSSRWPNEKNTEQSEADSWLAMVDGLDYSAKVLIGYCLSEAARAAVDKSVEWVKLADAAEAEQGVPEIVIRFVSSNADLGKDLYPNADVRRRQQEKIKRLEGFMKLAESVASDLKAKLESFPLPEEDVDITAETLSKSEPKDPGDI</sequence>
<proteinExistence type="predicted"/>
<gene>
    <name evidence="1" type="ORF">A3K90_04240</name>
</gene>
<dbReference type="NCBIfam" id="NF041817">
    <property type="entry name" value="Avs3b"/>
    <property type="match status" value="1"/>
</dbReference>
<accession>A0A165MHB0</accession>
<dbReference type="AlphaFoldDB" id="A0A165MHB0"/>
<evidence type="ECO:0000313" key="1">
    <source>
        <dbReference type="EMBL" id="KZK75246.1"/>
    </source>
</evidence>
<protein>
    <submittedName>
        <fullName evidence="1">Uncharacterized protein</fullName>
    </submittedName>
</protein>
<reference evidence="1 2" key="1">
    <citation type="submission" date="2016-03" db="EMBL/GenBank/DDBJ databases">
        <title>Speciation and ecological success in dimly lit waters: horizontal gene transfer in a green sulfur bacteria bloom unveiled by metagenomic assembly.</title>
        <authorList>
            <person name="Llorens-Mares T."/>
            <person name="Liu Z."/>
            <person name="Allen L.Z."/>
            <person name="Rusch D.B."/>
            <person name="Craig M.T."/>
            <person name="Dupont C.L."/>
            <person name="Bryant D.A."/>
            <person name="Casamayor E.O."/>
        </authorList>
    </citation>
    <scope>NUCLEOTIDE SEQUENCE [LARGE SCALE GENOMIC DNA]</scope>
    <source>
        <strain evidence="1">CIII</strain>
    </source>
</reference>
<organism evidence="1 2">
    <name type="scientific">Pelodictyon luteolum</name>
    <dbReference type="NCBI Taxonomy" id="1100"/>
    <lineage>
        <taxon>Bacteria</taxon>
        <taxon>Pseudomonadati</taxon>
        <taxon>Chlorobiota</taxon>
        <taxon>Chlorobiia</taxon>
        <taxon>Chlorobiales</taxon>
        <taxon>Chlorobiaceae</taxon>
        <taxon>Chlorobium/Pelodictyon group</taxon>
        <taxon>Pelodictyon</taxon>
    </lineage>
</organism>
<dbReference type="Proteomes" id="UP000076481">
    <property type="component" value="Unassembled WGS sequence"/>
</dbReference>
<evidence type="ECO:0000313" key="2">
    <source>
        <dbReference type="Proteomes" id="UP000076481"/>
    </source>
</evidence>